<dbReference type="PROSITE" id="PS00676">
    <property type="entry name" value="SIGMA54_INTERACT_2"/>
    <property type="match status" value="1"/>
</dbReference>
<dbReference type="PANTHER" id="PTHR32071">
    <property type="entry name" value="TRANSCRIPTIONAL REGULATORY PROTEIN"/>
    <property type="match status" value="1"/>
</dbReference>
<protein>
    <submittedName>
        <fullName evidence="7">Sigma 54-interacting transcriptional regulator</fullName>
    </submittedName>
</protein>
<dbReference type="Proteomes" id="UP000694308">
    <property type="component" value="Unassembled WGS sequence"/>
</dbReference>
<dbReference type="InterPro" id="IPR025944">
    <property type="entry name" value="Sigma_54_int_dom_CS"/>
</dbReference>
<dbReference type="GO" id="GO:0043565">
    <property type="term" value="F:sequence-specific DNA binding"/>
    <property type="evidence" value="ECO:0007669"/>
    <property type="project" value="InterPro"/>
</dbReference>
<dbReference type="FunFam" id="3.40.50.300:FF:000006">
    <property type="entry name" value="DNA-binding transcriptional regulator NtrC"/>
    <property type="match status" value="1"/>
</dbReference>
<organism evidence="7 8">
    <name type="scientific">Clostridium thailandense</name>
    <dbReference type="NCBI Taxonomy" id="2794346"/>
    <lineage>
        <taxon>Bacteria</taxon>
        <taxon>Bacillati</taxon>
        <taxon>Bacillota</taxon>
        <taxon>Clostridia</taxon>
        <taxon>Eubacteriales</taxon>
        <taxon>Clostridiaceae</taxon>
        <taxon>Clostridium</taxon>
    </lineage>
</organism>
<dbReference type="EMBL" id="JAEEGC010000026">
    <property type="protein sequence ID" value="MBV7272579.1"/>
    <property type="molecule type" value="Genomic_DNA"/>
</dbReference>
<gene>
    <name evidence="7" type="ORF">I6U48_06560</name>
</gene>
<dbReference type="InterPro" id="IPR002078">
    <property type="entry name" value="Sigma_54_int"/>
</dbReference>
<dbReference type="Pfam" id="PF00158">
    <property type="entry name" value="Sigma54_activat"/>
    <property type="match status" value="1"/>
</dbReference>
<evidence type="ECO:0000256" key="4">
    <source>
        <dbReference type="ARBA" id="ARBA00023125"/>
    </source>
</evidence>
<keyword evidence="2" id="KW-0067">ATP-binding</keyword>
<dbReference type="Pfam" id="PF25601">
    <property type="entry name" value="AAA_lid_14"/>
    <property type="match status" value="1"/>
</dbReference>
<keyword evidence="1" id="KW-0547">Nucleotide-binding</keyword>
<evidence type="ECO:0000313" key="8">
    <source>
        <dbReference type="Proteomes" id="UP000694308"/>
    </source>
</evidence>
<keyword evidence="4" id="KW-0238">DNA-binding</keyword>
<keyword evidence="5" id="KW-0804">Transcription</keyword>
<name>A0A949TY07_9CLOT</name>
<keyword evidence="3" id="KW-0805">Transcription regulation</keyword>
<dbReference type="InterPro" id="IPR025943">
    <property type="entry name" value="Sigma_54_int_dom_ATP-bd_2"/>
</dbReference>
<evidence type="ECO:0000256" key="3">
    <source>
        <dbReference type="ARBA" id="ARBA00023015"/>
    </source>
</evidence>
<evidence type="ECO:0000256" key="5">
    <source>
        <dbReference type="ARBA" id="ARBA00023163"/>
    </source>
</evidence>
<dbReference type="AlphaFoldDB" id="A0A949TY07"/>
<dbReference type="Pfam" id="PF06506">
    <property type="entry name" value="PrpR_N"/>
    <property type="match status" value="1"/>
</dbReference>
<proteinExistence type="predicted"/>
<accession>A0A949TY07</accession>
<dbReference type="GO" id="GO:0000156">
    <property type="term" value="F:phosphorelay response regulator activity"/>
    <property type="evidence" value="ECO:0007669"/>
    <property type="project" value="InterPro"/>
</dbReference>
<evidence type="ECO:0000313" key="7">
    <source>
        <dbReference type="EMBL" id="MBV7272579.1"/>
    </source>
</evidence>
<evidence type="ECO:0000256" key="1">
    <source>
        <dbReference type="ARBA" id="ARBA00022741"/>
    </source>
</evidence>
<dbReference type="RefSeq" id="WP_218319613.1">
    <property type="nucleotide sequence ID" value="NZ_JAEEGC010000026.1"/>
</dbReference>
<dbReference type="InterPro" id="IPR003593">
    <property type="entry name" value="AAA+_ATPase"/>
</dbReference>
<dbReference type="InterPro" id="IPR058031">
    <property type="entry name" value="AAA_lid_NorR"/>
</dbReference>
<dbReference type="Pfam" id="PF02954">
    <property type="entry name" value="HTH_8"/>
    <property type="match status" value="1"/>
</dbReference>
<dbReference type="PROSITE" id="PS00688">
    <property type="entry name" value="SIGMA54_INTERACT_3"/>
    <property type="match status" value="1"/>
</dbReference>
<dbReference type="InterPro" id="IPR025662">
    <property type="entry name" value="Sigma_54_int_dom_ATP-bd_1"/>
</dbReference>
<dbReference type="SMART" id="SM00382">
    <property type="entry name" value="AAA"/>
    <property type="match status" value="1"/>
</dbReference>
<dbReference type="PANTHER" id="PTHR32071:SF57">
    <property type="entry name" value="C4-DICARBOXYLATE TRANSPORT TRANSCRIPTIONAL REGULATORY PROTEIN DCTD"/>
    <property type="match status" value="1"/>
</dbReference>
<evidence type="ECO:0000256" key="2">
    <source>
        <dbReference type="ARBA" id="ARBA00022840"/>
    </source>
</evidence>
<feature type="domain" description="Sigma-54 factor interaction" evidence="6">
    <location>
        <begin position="216"/>
        <end position="446"/>
    </location>
</feature>
<dbReference type="InterPro" id="IPR010524">
    <property type="entry name" value="Sig_transdc_resp-reg_PrpR_N"/>
</dbReference>
<dbReference type="PROSITE" id="PS00675">
    <property type="entry name" value="SIGMA54_INTERACT_1"/>
    <property type="match status" value="1"/>
</dbReference>
<reference evidence="7" key="1">
    <citation type="submission" date="2020-12" db="EMBL/GenBank/DDBJ databases">
        <title>Clostridium thailandense sp. nov., a novel acetogenic bacterium isolated from peat land soil in Thailand.</title>
        <authorList>
            <person name="Chaikitkaew S."/>
            <person name="Birkeland N.K."/>
        </authorList>
    </citation>
    <scope>NUCLEOTIDE SEQUENCE</scope>
    <source>
        <strain evidence="7">PL3</strain>
    </source>
</reference>
<comment type="caution">
    <text evidence="7">The sequence shown here is derived from an EMBL/GenBank/DDBJ whole genome shotgun (WGS) entry which is preliminary data.</text>
</comment>
<keyword evidence="8" id="KW-1185">Reference proteome</keyword>
<dbReference type="PROSITE" id="PS50045">
    <property type="entry name" value="SIGMA54_INTERACT_4"/>
    <property type="match status" value="1"/>
</dbReference>
<dbReference type="InterPro" id="IPR002197">
    <property type="entry name" value="HTH_Fis"/>
</dbReference>
<dbReference type="CDD" id="cd00009">
    <property type="entry name" value="AAA"/>
    <property type="match status" value="1"/>
</dbReference>
<dbReference type="GO" id="GO:0006355">
    <property type="term" value="P:regulation of DNA-templated transcription"/>
    <property type="evidence" value="ECO:0007669"/>
    <property type="project" value="InterPro"/>
</dbReference>
<sequence length="554" mass="63632">MSSILLISPYAKLSKISKKIIESENIDMEIIEPDLWNLKNESSIKKINKDAKVILSRGMIARVVRSNTSVPVIEISVTSFDILDAISTVSNKGYKNIAIITVSNMLFNPEYEKLIGDMTFHFIACESLEESFSLSRKAVKSGKYDAIIGDALATMIAEENGVYGVLLESNERSIKFAIDEALKIVKHFKKEQEIQIKSRRKISEMGWIAKYSFNDILGESDEIKYSINLAKKFAKSDGNVLIYGETGTGKELFAQSIHNQSNRLNEPFISVNCGALSENLLESELFGYETGAFTGAVNKGKKGLFECANKGTIFLDEISETSLNFQAKLLRVLQERTIRKIGGQRLEDIDIRVICATNKNLLELVKKGSFREDVFYRLSQLELQIAPLCERKRDILIIAERFFKKELERQNKIVHWENSNIFEPLLEYEWPGNVRELRNFILKLVIFCEIPNITQEYIKNFFNISLVNYKKVKQINNFSFPSNDEKNRNAENSEPLKVVSRTDKEIRIDISKDFGLMESEMFKQLLKYYQGNKEKLCKDYGISRTTLWRKLNYK</sequence>
<evidence type="ECO:0000259" key="6">
    <source>
        <dbReference type="PROSITE" id="PS50045"/>
    </source>
</evidence>
<dbReference type="GO" id="GO:0005524">
    <property type="term" value="F:ATP binding"/>
    <property type="evidence" value="ECO:0007669"/>
    <property type="project" value="UniProtKB-KW"/>
</dbReference>